<reference evidence="3 4" key="1">
    <citation type="journal article" date="2015" name="Sci. Rep.">
        <title>Chromosome-level genome map provides insights into diverse defense mechanisms in the medicinal fungus Ganoderma sinense.</title>
        <authorList>
            <person name="Zhu Y."/>
            <person name="Xu J."/>
            <person name="Sun C."/>
            <person name="Zhou S."/>
            <person name="Xu H."/>
            <person name="Nelson D.R."/>
            <person name="Qian J."/>
            <person name="Song J."/>
            <person name="Luo H."/>
            <person name="Xiang L."/>
            <person name="Li Y."/>
            <person name="Xu Z."/>
            <person name="Ji A."/>
            <person name="Wang L."/>
            <person name="Lu S."/>
            <person name="Hayward A."/>
            <person name="Sun W."/>
            <person name="Li X."/>
            <person name="Schwartz D.C."/>
            <person name="Wang Y."/>
            <person name="Chen S."/>
        </authorList>
    </citation>
    <scope>NUCLEOTIDE SEQUENCE [LARGE SCALE GENOMIC DNA]</scope>
    <source>
        <strain evidence="3 4">ZZ0214-1</strain>
    </source>
</reference>
<dbReference type="AlphaFoldDB" id="A0A2G8SC98"/>
<dbReference type="PANTHER" id="PTHR33099">
    <property type="entry name" value="FE2OG DIOXYGENASE DOMAIN-CONTAINING PROTEIN"/>
    <property type="match status" value="1"/>
</dbReference>
<proteinExistence type="predicted"/>
<dbReference type="InterPro" id="IPR044862">
    <property type="entry name" value="Pro_4_hyd_alph_FE2OG_OXY"/>
</dbReference>
<evidence type="ECO:0000313" key="3">
    <source>
        <dbReference type="EMBL" id="PIL31379.1"/>
    </source>
</evidence>
<dbReference type="Pfam" id="PF13640">
    <property type="entry name" value="2OG-FeII_Oxy_3"/>
    <property type="match status" value="1"/>
</dbReference>
<dbReference type="OrthoDB" id="3269573at2759"/>
<sequence>MPTLPNALGSNGAGNEAEAPKVHGRGEVVSHGDGQNQGDCGKEDDGEEGDEQEEEGDQDPIAEVKGDQEEEDEEGDQEEENEDEEDEDEDEDDDEEDGDEDEEINIREELSSMLEGGLEFTGAISFTQAYPTAPNPILDIEGLGIVGLPLSSRDAAAIKACAEQAPFGMADQTVVDKTVSFVNEAWQPFLKGVLQDVCQALGVNFDASKPLCELYKLLLYETGSHFLPHVDTEKVDGMFATIVIVLPAKFTGGAVHVSHGGFSETYEHSARSQSDTTVLAWYTDVEHEVKPVASGYRLALSFNVIHTTNSLRPIVSNVSDAVVRLRRVLASWAKNDHDAPDKIIYLLHHKYSHANMSGSALKGSDAHLVAMLDNVGRSLGFRLGLANLTCTESGCAQDDGYGRRGGWGCYTSDEEDDNEDDVEMEEVTDTDVQIAHLVDMDGTLIRETIVYNVETDVIPYEVAEEITAGHYDDQSYEGYMGNGAGSLERYYRRTVLVIWPPSSHFDIIHGGNGLEFACKTVHASTSICPTQEELELVQSSLESVVRAENSNVRAIQFLDNFENWVEHQQSEELTASAIPWIEAQRTTRFSELKEITHDSSGPLIELVLKHKDVDFLEQSILPVVKEYRKPHSLKTWAIDLHNAESIPQEARTRMAKDVLSVAMSIVNFYKVKRPLTPSVYYRAAEVPEELKLAQVYAQACLDINCEELFALAVPKLLAFNGLQENVIQLRVKEIILPLITYVSRAAAPSRHVAGLGNLARKALALHLKATISNPSTISPTSLASMMQAATACGQSDYFLAGIIPKLEAANPQEPQLRTMIDQVHAKRALLDPSGTKVQPVLLRLLKKWALVVNVTSHSSYSRYGGQYTKPAISALEYCLALHLPEVCAIITKRLLQPAKLDAEYIKNQLAPLLPDLSALLVRRKQPPSSPTFAPLFRTTLLYYVEKVLGPRPDDTLSKHLPALNKWTCNCDVCPSVRKFLTSGVTERMEWQRIGPPKRRHLEQFLSAHASSMATFTMVRTTPQGLIVTKAKNLINPARWMKHQKNGLRMLKSISEDPAVVKTVLGTDHANISELLLGRSSTNATAPAGRSNATVASANAPRVAAASLPGRPRAGVHWPGALGMQAAAAPPPVKLNANNKRPHSSVQGVAQPHPASSVPAAIPASTTTNAVAGSSNVPAPPAKRRKTAYNNKDVIDLT</sequence>
<feature type="compositionally biased region" description="Basic and acidic residues" evidence="1">
    <location>
        <begin position="18"/>
        <end position="30"/>
    </location>
</feature>
<dbReference type="PANTHER" id="PTHR33099:SF7">
    <property type="entry name" value="MYND-TYPE DOMAIN-CONTAINING PROTEIN"/>
    <property type="match status" value="1"/>
</dbReference>
<organism evidence="3 4">
    <name type="scientific">Ganoderma sinense ZZ0214-1</name>
    <dbReference type="NCBI Taxonomy" id="1077348"/>
    <lineage>
        <taxon>Eukaryota</taxon>
        <taxon>Fungi</taxon>
        <taxon>Dikarya</taxon>
        <taxon>Basidiomycota</taxon>
        <taxon>Agaricomycotina</taxon>
        <taxon>Agaricomycetes</taxon>
        <taxon>Polyporales</taxon>
        <taxon>Polyporaceae</taxon>
        <taxon>Ganoderma</taxon>
    </lineage>
</organism>
<feature type="region of interest" description="Disordered" evidence="1">
    <location>
        <begin position="1130"/>
        <end position="1197"/>
    </location>
</feature>
<evidence type="ECO:0000256" key="1">
    <source>
        <dbReference type="SAM" id="MobiDB-lite"/>
    </source>
</evidence>
<name>A0A2G8SC98_9APHY</name>
<feature type="region of interest" description="Disordered" evidence="1">
    <location>
        <begin position="1"/>
        <end position="102"/>
    </location>
</feature>
<protein>
    <recommendedName>
        <fullName evidence="2">Prolyl 4-hydroxylase alpha subunit Fe(2+) 2OG dioxygenase domain-containing protein</fullName>
    </recommendedName>
</protein>
<feature type="compositionally biased region" description="Acidic residues" evidence="1">
    <location>
        <begin position="42"/>
        <end position="60"/>
    </location>
</feature>
<keyword evidence="4" id="KW-1185">Reference proteome</keyword>
<dbReference type="Gene3D" id="2.60.120.620">
    <property type="entry name" value="q2cbj1_9rhob like domain"/>
    <property type="match status" value="1"/>
</dbReference>
<accession>A0A2G8SC98</accession>
<comment type="caution">
    <text evidence="3">The sequence shown here is derived from an EMBL/GenBank/DDBJ whole genome shotgun (WGS) entry which is preliminary data.</text>
</comment>
<feature type="compositionally biased region" description="Acidic residues" evidence="1">
    <location>
        <begin position="68"/>
        <end position="102"/>
    </location>
</feature>
<feature type="compositionally biased region" description="Polar residues" evidence="1">
    <location>
        <begin position="1135"/>
        <end position="1147"/>
    </location>
</feature>
<feature type="compositionally biased region" description="Low complexity" evidence="1">
    <location>
        <begin position="1153"/>
        <end position="1167"/>
    </location>
</feature>
<dbReference type="EMBL" id="AYKW01000012">
    <property type="protein sequence ID" value="PIL31379.1"/>
    <property type="molecule type" value="Genomic_DNA"/>
</dbReference>
<evidence type="ECO:0000259" key="2">
    <source>
        <dbReference type="Pfam" id="PF13640"/>
    </source>
</evidence>
<feature type="domain" description="Prolyl 4-hydroxylase alpha subunit Fe(2+) 2OG dioxygenase" evidence="2">
    <location>
        <begin position="216"/>
        <end position="303"/>
    </location>
</feature>
<dbReference type="Proteomes" id="UP000230002">
    <property type="component" value="Unassembled WGS sequence"/>
</dbReference>
<evidence type="ECO:0000313" key="4">
    <source>
        <dbReference type="Proteomes" id="UP000230002"/>
    </source>
</evidence>
<gene>
    <name evidence="3" type="ORF">GSI_06079</name>
</gene>